<name>M5CEE7_THACB</name>
<dbReference type="Gene3D" id="1.25.40.10">
    <property type="entry name" value="Tetratricopeptide repeat domain"/>
    <property type="match status" value="1"/>
</dbReference>
<dbReference type="Proteomes" id="UP000012065">
    <property type="component" value="Unassembled WGS sequence"/>
</dbReference>
<comment type="caution">
    <text evidence="1">The sequence shown here is derived from an EMBL/GenBank/DDBJ whole genome shotgun (WGS) entry which is preliminary data.</text>
</comment>
<evidence type="ECO:0000313" key="1">
    <source>
        <dbReference type="EMBL" id="CCO37801.1"/>
    </source>
</evidence>
<organism evidence="1 2">
    <name type="scientific">Thanatephorus cucumeris (strain AG1-IB / isolate 7/3/14)</name>
    <name type="common">Lettuce bottom rot fungus</name>
    <name type="synonym">Rhizoctonia solani</name>
    <dbReference type="NCBI Taxonomy" id="1108050"/>
    <lineage>
        <taxon>Eukaryota</taxon>
        <taxon>Fungi</taxon>
        <taxon>Dikarya</taxon>
        <taxon>Basidiomycota</taxon>
        <taxon>Agaricomycotina</taxon>
        <taxon>Agaricomycetes</taxon>
        <taxon>Cantharellales</taxon>
        <taxon>Ceratobasidiaceae</taxon>
        <taxon>Rhizoctonia</taxon>
        <taxon>Rhizoctonia solani AG-1</taxon>
    </lineage>
</organism>
<protein>
    <submittedName>
        <fullName evidence="1">Uncharacterized protein</fullName>
    </submittedName>
</protein>
<dbReference type="EMBL" id="CAOJ01017643">
    <property type="protein sequence ID" value="CCO37801.1"/>
    <property type="molecule type" value="Genomic_DNA"/>
</dbReference>
<evidence type="ECO:0000313" key="2">
    <source>
        <dbReference type="Proteomes" id="UP000012065"/>
    </source>
</evidence>
<dbReference type="InterPro" id="IPR011990">
    <property type="entry name" value="TPR-like_helical_dom_sf"/>
</dbReference>
<accession>M5CEE7</accession>
<reference evidence="1 2" key="1">
    <citation type="journal article" date="2013" name="J. Biotechnol.">
        <title>Establishment and interpretation of the genome sequence of the phytopathogenic fungus Rhizoctonia solani AG1-IB isolate 7/3/14.</title>
        <authorList>
            <person name="Wibberg D.W."/>
            <person name="Jelonek L.J."/>
            <person name="Rupp O.R."/>
            <person name="Hennig M.H."/>
            <person name="Eikmeyer F.E."/>
            <person name="Goesmann A.G."/>
            <person name="Hartmann A.H."/>
            <person name="Borriss R.B."/>
            <person name="Grosch R.G."/>
            <person name="Puehler A.P."/>
            <person name="Schlueter A.S."/>
        </authorList>
    </citation>
    <scope>NUCLEOTIDE SEQUENCE [LARGE SCALE GENOMIC DNA]</scope>
    <source>
        <strain evidence="2">AG1-IB / isolate 7/3/14</strain>
    </source>
</reference>
<sequence length="353" mass="39813">MSYCDRHQRLGAINDLEKAMECRGRALDLIPDGHPYVPSFHADLGTSYTERFGRLGEIDDLQKSIECFSRALDLTPQCHPHLPTRYADLGVSYSDRYRRLGAIGDLEKSIKCLTHALNLTPDGHPALSSQCFNLAMSYHDQYKRTADLPHLRSSLDLFRKCSQPLNGPTRDVFTYALKWAKLASEYSYLNPIEAFRTTVDLLPHFISFGATTAQRYQDLPLTDNVAVRAAFVAIQFSEYNLALEWLEHARCVVWNQTLMLRSPMESLHQSYPVLASRLQSVSRQLHHASAGASAPSSVSDTPQYRHRLAREYDDLITTARLLSGFEDFLRPTKFNGLLRAARNGPTVVSSCTS</sequence>
<dbReference type="SUPFAM" id="SSF48452">
    <property type="entry name" value="TPR-like"/>
    <property type="match status" value="1"/>
</dbReference>
<dbReference type="HOGENOM" id="CLU_061863_0_0_1"/>
<dbReference type="AlphaFoldDB" id="M5CEE7"/>
<gene>
    <name evidence="1" type="ORF">BN14_11961</name>
</gene>
<proteinExistence type="predicted"/>